<dbReference type="EMBL" id="MCGG01000055">
    <property type="protein sequence ID" value="OEJ65079.1"/>
    <property type="molecule type" value="Genomic_DNA"/>
</dbReference>
<name>A0A1E5Q4G5_9PROT</name>
<feature type="region of interest" description="Disordered" evidence="1">
    <location>
        <begin position="300"/>
        <end position="321"/>
    </location>
</feature>
<dbReference type="Pfam" id="PF19193">
    <property type="entry name" value="Tectonin"/>
    <property type="match status" value="1"/>
</dbReference>
<dbReference type="SUPFAM" id="SSF63829">
    <property type="entry name" value="Calcium-dependent phosphotriesterase"/>
    <property type="match status" value="2"/>
</dbReference>
<dbReference type="SUPFAM" id="SSF101898">
    <property type="entry name" value="NHL repeat"/>
    <property type="match status" value="1"/>
</dbReference>
<keyword evidence="2" id="KW-0732">Signal</keyword>
<feature type="chain" id="PRO_5009184062" description="Bulb-type lectin domain-containing protein" evidence="2">
    <location>
        <begin position="32"/>
        <end position="836"/>
    </location>
</feature>
<dbReference type="InterPro" id="IPR015943">
    <property type="entry name" value="WD40/YVTN_repeat-like_dom_sf"/>
</dbReference>
<evidence type="ECO:0000313" key="4">
    <source>
        <dbReference type="Proteomes" id="UP000095347"/>
    </source>
</evidence>
<evidence type="ECO:0000256" key="1">
    <source>
        <dbReference type="SAM" id="MobiDB-lite"/>
    </source>
</evidence>
<protein>
    <recommendedName>
        <fullName evidence="5">Bulb-type lectin domain-containing protein</fullName>
    </recommendedName>
</protein>
<evidence type="ECO:0008006" key="5">
    <source>
        <dbReference type="Google" id="ProtNLM"/>
    </source>
</evidence>
<organism evidence="3 4">
    <name type="scientific">Magnetovibrio blakemorei</name>
    <dbReference type="NCBI Taxonomy" id="28181"/>
    <lineage>
        <taxon>Bacteria</taxon>
        <taxon>Pseudomonadati</taxon>
        <taxon>Pseudomonadota</taxon>
        <taxon>Alphaproteobacteria</taxon>
        <taxon>Rhodospirillales</taxon>
        <taxon>Magnetovibrionaceae</taxon>
        <taxon>Magnetovibrio</taxon>
    </lineage>
</organism>
<evidence type="ECO:0000256" key="2">
    <source>
        <dbReference type="SAM" id="SignalP"/>
    </source>
</evidence>
<sequence length="836" mass="89367">MITVKGVCSIARAIHLMVLVAALFVSAHARAQDRETITWTKLPGTAVDLSINAVGQAYALALDGAPWRWDKVEQRWRRMSGKFVRITAAEGNRPWAIDADGVVMRYNGLWWEDKDKGVADVAADATGNVYSAKRDGSIKKWNPLRSEWQPIDGNARRIALDSGGHPWVVTTSGTIRSYDGKAWTTFSGNALDIAVGGTDAVVIADTDGAVRTFNAADNRWTVVSGVADVVAVAVTPDGGPWAVTRDGSIMATSLLAAEEVKVKEDRAQEATAPGVTVPVSIAPVSVAPVETAPPVTAPPVVVPPSTAPTAPTTPRSSASIDPAAVTTKSNITFVNTRKSVASIAIGKDGSVFGLDAGGKVLRWSNARKTFDSFPGTLVRIAVDPEGNPWGISALGRVFRHTGQLWKQIVGATGSDISIGADGTVLITDASGALYRLNEEQTRFQKITGSGILVAADPDGNPWTVRTDKLVQRCDTSPCTVLAQKAVSISVGPDGSVWVVSDRNLLMRLKADRKSFEVVQTAGHTPSKVAVGPNGYPWVVSGTQLALASNYFERDEGGDRTTAAATAGNTVGTGATETVVTAEVSGFTFTKTMQFETINSDILSSGEWAKLSIGNDGHIYAYNMGGGMGRYDSNQKKFISKSTFAGDNSYDLTDFDVASNGDIWMYELNPNTGLFRERNRVVKEYKVTGGSVRAVSVAPDDTLYAVFSFTGGLYIIYKKLPNSEVLTKFSNDSDVLDIAVGPGNDVWIVDNSNYVQQWTGTKFEKRPANGQKASRIDVGADGTVYIRDTNSALRKWNGANNSFDVINNTNIGYVAVDDDGRPWTSVDNTPTIKRAKD</sequence>
<reference evidence="4" key="1">
    <citation type="submission" date="2016-07" db="EMBL/GenBank/DDBJ databases">
        <authorList>
            <person name="Florea S."/>
            <person name="Webb J.S."/>
            <person name="Jaromczyk J."/>
            <person name="Schardl C.L."/>
        </authorList>
    </citation>
    <scope>NUCLEOTIDE SEQUENCE [LARGE SCALE GENOMIC DNA]</scope>
    <source>
        <strain evidence="4">MV-1</strain>
    </source>
</reference>
<dbReference type="AlphaFoldDB" id="A0A1E5Q4G5"/>
<dbReference type="Gene3D" id="2.130.10.10">
    <property type="entry name" value="YVTN repeat-like/Quinoprotein amine dehydrogenase"/>
    <property type="match status" value="1"/>
</dbReference>
<evidence type="ECO:0000313" key="3">
    <source>
        <dbReference type="EMBL" id="OEJ65079.1"/>
    </source>
</evidence>
<dbReference type="Proteomes" id="UP000095347">
    <property type="component" value="Unassembled WGS sequence"/>
</dbReference>
<accession>A0A1E5Q4G5</accession>
<dbReference type="InterPro" id="IPR006624">
    <property type="entry name" value="Beta-propeller_rpt_TECPR"/>
</dbReference>
<gene>
    <name evidence="3" type="ORF">BEN30_15440</name>
</gene>
<proteinExistence type="predicted"/>
<comment type="caution">
    <text evidence="3">The sequence shown here is derived from an EMBL/GenBank/DDBJ whole genome shotgun (WGS) entry which is preliminary data.</text>
</comment>
<dbReference type="SMART" id="SM00706">
    <property type="entry name" value="TECPR"/>
    <property type="match status" value="9"/>
</dbReference>
<keyword evidence="4" id="KW-1185">Reference proteome</keyword>
<dbReference type="STRING" id="28181.BEN30_15440"/>
<feature type="signal peptide" evidence="2">
    <location>
        <begin position="1"/>
        <end position="31"/>
    </location>
</feature>
<feature type="compositionally biased region" description="Low complexity" evidence="1">
    <location>
        <begin position="307"/>
        <end position="319"/>
    </location>
</feature>